<evidence type="ECO:0000256" key="1">
    <source>
        <dbReference type="SAM" id="Phobius"/>
    </source>
</evidence>
<proteinExistence type="predicted"/>
<gene>
    <name evidence="2" type="ORF">Ae201684_001918</name>
</gene>
<dbReference type="SUPFAM" id="SSF52058">
    <property type="entry name" value="L domain-like"/>
    <property type="match status" value="1"/>
</dbReference>
<evidence type="ECO:0000313" key="3">
    <source>
        <dbReference type="Proteomes" id="UP000481153"/>
    </source>
</evidence>
<evidence type="ECO:0008006" key="4">
    <source>
        <dbReference type="Google" id="ProtNLM"/>
    </source>
</evidence>
<dbReference type="Gene3D" id="3.80.10.10">
    <property type="entry name" value="Ribonuclease Inhibitor"/>
    <property type="match status" value="1"/>
</dbReference>
<protein>
    <recommendedName>
        <fullName evidence="4">LNR domain-containing protein</fullName>
    </recommendedName>
</protein>
<evidence type="ECO:0000313" key="2">
    <source>
        <dbReference type="EMBL" id="KAF0743447.1"/>
    </source>
</evidence>
<name>A0A6G0XSA3_9STRA</name>
<dbReference type="AlphaFoldDB" id="A0A6G0XSA3"/>
<organism evidence="2 3">
    <name type="scientific">Aphanomyces euteiches</name>
    <dbReference type="NCBI Taxonomy" id="100861"/>
    <lineage>
        <taxon>Eukaryota</taxon>
        <taxon>Sar</taxon>
        <taxon>Stramenopiles</taxon>
        <taxon>Oomycota</taxon>
        <taxon>Saprolegniomycetes</taxon>
        <taxon>Saprolegniales</taxon>
        <taxon>Verrucalvaceae</taxon>
        <taxon>Aphanomyces</taxon>
    </lineage>
</organism>
<keyword evidence="1" id="KW-0812">Transmembrane</keyword>
<reference evidence="2 3" key="1">
    <citation type="submission" date="2019-07" db="EMBL/GenBank/DDBJ databases">
        <title>Genomics analysis of Aphanomyces spp. identifies a new class of oomycete effector associated with host adaptation.</title>
        <authorList>
            <person name="Gaulin E."/>
        </authorList>
    </citation>
    <scope>NUCLEOTIDE SEQUENCE [LARGE SCALE GENOMIC DNA]</scope>
    <source>
        <strain evidence="2 3">ATCC 201684</strain>
    </source>
</reference>
<comment type="caution">
    <text evidence="2">The sequence shown here is derived from an EMBL/GenBank/DDBJ whole genome shotgun (WGS) entry which is preliminary data.</text>
</comment>
<dbReference type="VEuPathDB" id="FungiDB:AeMF1_021176"/>
<dbReference type="Proteomes" id="UP000481153">
    <property type="component" value="Unassembled WGS sequence"/>
</dbReference>
<keyword evidence="1" id="KW-0472">Membrane</keyword>
<keyword evidence="3" id="KW-1185">Reference proteome</keyword>
<feature type="transmembrane region" description="Helical" evidence="1">
    <location>
        <begin position="49"/>
        <end position="68"/>
    </location>
</feature>
<accession>A0A6G0XSA3</accession>
<dbReference type="Gene3D" id="3.30.300.320">
    <property type="match status" value="1"/>
</dbReference>
<keyword evidence="1" id="KW-1133">Transmembrane helix</keyword>
<dbReference type="InterPro" id="IPR032675">
    <property type="entry name" value="LRR_dom_sf"/>
</dbReference>
<sequence>MLLPTSALDLVAKSITYIATADFLRRAIRELSDTSQYMSSLKVPRRRRLLQLNAIFCVAWSVIFSILICRAVGFRHPCPPFCATQAYSMLDLSCQCIYADINCAKLGIHDPSPELAPRDVGTSLFYLQVSRCPLRDGFSTEILEPFHQLCEIFVLFSEMEAWEGPLPSTVTSVLIRFSRLRAIPKALHQNIPKTLVLLQLEGCPLDPIPKMVFSWMIFANLSFTSVLSGFLNMTNLQIIDLRLNNISRIPWPLVERGVALDLSLNAINVSSAEIVDPRAIASRQLILDGTPFCHHKGEKSTSCNSICGEHCNVNWIGDHWCDWPCFTAACNFDDGDCDTFGFDRS</sequence>
<dbReference type="EMBL" id="VJMJ01000017">
    <property type="protein sequence ID" value="KAF0743447.1"/>
    <property type="molecule type" value="Genomic_DNA"/>
</dbReference>